<accession>M5SPJ8</accession>
<gene>
    <name evidence="1" type="ORF">RESH_01295</name>
</gene>
<dbReference type="STRING" id="1263868.RESH_01295"/>
<dbReference type="EMBL" id="ANOF01000044">
    <property type="protein sequence ID" value="EMI28184.1"/>
    <property type="molecule type" value="Genomic_DNA"/>
</dbReference>
<dbReference type="AlphaFoldDB" id="M5SPJ8"/>
<evidence type="ECO:0000313" key="1">
    <source>
        <dbReference type="EMBL" id="EMI28184.1"/>
    </source>
</evidence>
<evidence type="ECO:0000313" key="2">
    <source>
        <dbReference type="Proteomes" id="UP000011996"/>
    </source>
</evidence>
<reference evidence="1 2" key="1">
    <citation type="journal article" date="2013" name="Mar. Genomics">
        <title>Expression of sulfatases in Rhodopirellula baltica and the diversity of sulfatases in the genus Rhodopirellula.</title>
        <authorList>
            <person name="Wegner C.E."/>
            <person name="Richter-Heitmann T."/>
            <person name="Klindworth A."/>
            <person name="Klockow C."/>
            <person name="Richter M."/>
            <person name="Achstetter T."/>
            <person name="Glockner F.O."/>
            <person name="Harder J."/>
        </authorList>
    </citation>
    <scope>NUCLEOTIDE SEQUENCE [LARGE SCALE GENOMIC DNA]</scope>
    <source>
        <strain evidence="1 2">SH398</strain>
    </source>
</reference>
<comment type="caution">
    <text evidence="1">The sequence shown here is derived from an EMBL/GenBank/DDBJ whole genome shotgun (WGS) entry which is preliminary data.</text>
</comment>
<name>M5SPJ8_9BACT</name>
<dbReference type="PATRIC" id="fig|1263868.3.peg.1390"/>
<dbReference type="Proteomes" id="UP000011996">
    <property type="component" value="Unassembled WGS sequence"/>
</dbReference>
<organism evidence="1 2">
    <name type="scientific">Rhodopirellula europaea SH398</name>
    <dbReference type="NCBI Taxonomy" id="1263868"/>
    <lineage>
        <taxon>Bacteria</taxon>
        <taxon>Pseudomonadati</taxon>
        <taxon>Planctomycetota</taxon>
        <taxon>Planctomycetia</taxon>
        <taxon>Pirellulales</taxon>
        <taxon>Pirellulaceae</taxon>
        <taxon>Rhodopirellula</taxon>
    </lineage>
</organism>
<proteinExistence type="predicted"/>
<protein>
    <submittedName>
        <fullName evidence="1">Uncharacterized protein</fullName>
    </submittedName>
</protein>
<sequence>MLQGFDQTKPIPSSRRHTIEQQAWECHALVDAAIARHSDKHHRETKTTAS</sequence>